<keyword evidence="3" id="KW-1185">Reference proteome</keyword>
<accession>A0AAN8DRC2</accession>
<evidence type="ECO:0000313" key="3">
    <source>
        <dbReference type="Proteomes" id="UP001331515"/>
    </source>
</evidence>
<dbReference type="AlphaFoldDB" id="A0AAN8DRC2"/>
<evidence type="ECO:0000256" key="1">
    <source>
        <dbReference type="SAM" id="MobiDB-lite"/>
    </source>
</evidence>
<reference evidence="2 3" key="1">
    <citation type="journal article" date="2023" name="Mol. Biol. Evol.">
        <title>Genomics of Secondarily Temperate Adaptation in the Only Non-Antarctic Icefish.</title>
        <authorList>
            <person name="Rivera-Colon A.G."/>
            <person name="Rayamajhi N."/>
            <person name="Minhas B.F."/>
            <person name="Madrigal G."/>
            <person name="Bilyk K.T."/>
            <person name="Yoon V."/>
            <person name="Hune M."/>
            <person name="Gregory S."/>
            <person name="Cheng C.H.C."/>
            <person name="Catchen J.M."/>
        </authorList>
    </citation>
    <scope>NUCLEOTIDE SEQUENCE [LARGE SCALE GENOMIC DNA]</scope>
    <source>
        <tissue evidence="2">White muscle</tissue>
    </source>
</reference>
<organism evidence="2 3">
    <name type="scientific">Champsocephalus gunnari</name>
    <name type="common">Mackerel icefish</name>
    <dbReference type="NCBI Taxonomy" id="52237"/>
    <lineage>
        <taxon>Eukaryota</taxon>
        <taxon>Metazoa</taxon>
        <taxon>Chordata</taxon>
        <taxon>Craniata</taxon>
        <taxon>Vertebrata</taxon>
        <taxon>Euteleostomi</taxon>
        <taxon>Actinopterygii</taxon>
        <taxon>Neopterygii</taxon>
        <taxon>Teleostei</taxon>
        <taxon>Neoteleostei</taxon>
        <taxon>Acanthomorphata</taxon>
        <taxon>Eupercaria</taxon>
        <taxon>Perciformes</taxon>
        <taxon>Notothenioidei</taxon>
        <taxon>Channichthyidae</taxon>
        <taxon>Champsocephalus</taxon>
    </lineage>
</organism>
<proteinExistence type="predicted"/>
<evidence type="ECO:0000313" key="2">
    <source>
        <dbReference type="EMBL" id="KAK5927676.1"/>
    </source>
</evidence>
<feature type="compositionally biased region" description="Basic and acidic residues" evidence="1">
    <location>
        <begin position="27"/>
        <end position="40"/>
    </location>
</feature>
<comment type="caution">
    <text evidence="2">The sequence shown here is derived from an EMBL/GenBank/DDBJ whole genome shotgun (WGS) entry which is preliminary data.</text>
</comment>
<dbReference type="EMBL" id="JAURVH010001518">
    <property type="protein sequence ID" value="KAK5927676.1"/>
    <property type="molecule type" value="Genomic_DNA"/>
</dbReference>
<feature type="region of interest" description="Disordered" evidence="1">
    <location>
        <begin position="1"/>
        <end position="71"/>
    </location>
</feature>
<protein>
    <submittedName>
        <fullName evidence="2">Uncharacterized protein</fullName>
    </submittedName>
</protein>
<name>A0AAN8DRC2_CHAGU</name>
<gene>
    <name evidence="2" type="ORF">CgunFtcFv8_012808</name>
</gene>
<dbReference type="Proteomes" id="UP001331515">
    <property type="component" value="Unassembled WGS sequence"/>
</dbReference>
<sequence length="71" mass="7778">MQAVMAVSGSEKTGYGADGRLAQGLVRRTDPRQRPEDLRRHVLGPLLHSPTPSFSWRPTPAPTATHVIGYK</sequence>